<evidence type="ECO:0000259" key="8">
    <source>
        <dbReference type="Pfam" id="PF02308"/>
    </source>
</evidence>
<keyword evidence="10" id="KW-1185">Reference proteome</keyword>
<dbReference type="PRINTS" id="PR01837">
    <property type="entry name" value="MGTCSAPBPROT"/>
</dbReference>
<evidence type="ECO:0000256" key="1">
    <source>
        <dbReference type="ARBA" id="ARBA00004651"/>
    </source>
</evidence>
<keyword evidence="7" id="KW-0997">Cell inner membrane</keyword>
<dbReference type="InterPro" id="IPR049177">
    <property type="entry name" value="MgtC_SapB_SrpB_YhiD_N"/>
</dbReference>
<keyword evidence="5 7" id="KW-1133">Transmembrane helix</keyword>
<evidence type="ECO:0000313" key="10">
    <source>
        <dbReference type="Proteomes" id="UP000219465"/>
    </source>
</evidence>
<proteinExistence type="inferred from homology"/>
<gene>
    <name evidence="9" type="ORF">SAMN05877838_1705</name>
</gene>
<evidence type="ECO:0000256" key="5">
    <source>
        <dbReference type="ARBA" id="ARBA00022989"/>
    </source>
</evidence>
<feature type="transmembrane region" description="Helical" evidence="7">
    <location>
        <begin position="111"/>
        <end position="144"/>
    </location>
</feature>
<comment type="subcellular location">
    <subcellularLocation>
        <location evidence="7">Cell inner membrane</location>
        <topology evidence="7">Multi-pass membrane protein</topology>
    </subcellularLocation>
    <subcellularLocation>
        <location evidence="1">Cell membrane</location>
        <topology evidence="1">Multi-pass membrane protein</topology>
    </subcellularLocation>
</comment>
<name>A0A286I9M1_9HYPH</name>
<feature type="transmembrane region" description="Helical" evidence="7">
    <location>
        <begin position="12"/>
        <end position="33"/>
    </location>
</feature>
<dbReference type="Proteomes" id="UP000219465">
    <property type="component" value="Unassembled WGS sequence"/>
</dbReference>
<protein>
    <recommendedName>
        <fullName evidence="7">Protein MgtC</fullName>
    </recommendedName>
</protein>
<evidence type="ECO:0000256" key="7">
    <source>
        <dbReference type="RuleBase" id="RU365041"/>
    </source>
</evidence>
<keyword evidence="3" id="KW-1003">Cell membrane</keyword>
<evidence type="ECO:0000256" key="6">
    <source>
        <dbReference type="ARBA" id="ARBA00023136"/>
    </source>
</evidence>
<comment type="similarity">
    <text evidence="2 7">Belongs to the MgtC/SapB family.</text>
</comment>
<dbReference type="PANTHER" id="PTHR33778:SF1">
    <property type="entry name" value="MAGNESIUM TRANSPORTER YHID-RELATED"/>
    <property type="match status" value="1"/>
</dbReference>
<evidence type="ECO:0000256" key="2">
    <source>
        <dbReference type="ARBA" id="ARBA00009298"/>
    </source>
</evidence>
<evidence type="ECO:0000256" key="3">
    <source>
        <dbReference type="ARBA" id="ARBA00022475"/>
    </source>
</evidence>
<accession>A0A286I9M1</accession>
<feature type="transmembrane region" description="Helical" evidence="7">
    <location>
        <begin position="45"/>
        <end position="69"/>
    </location>
</feature>
<evidence type="ECO:0000313" key="9">
    <source>
        <dbReference type="EMBL" id="SOE16823.1"/>
    </source>
</evidence>
<keyword evidence="6 7" id="KW-0472">Membrane</keyword>
<dbReference type="GO" id="GO:0005886">
    <property type="term" value="C:plasma membrane"/>
    <property type="evidence" value="ECO:0007669"/>
    <property type="project" value="UniProtKB-SubCell"/>
</dbReference>
<reference evidence="10" key="1">
    <citation type="submission" date="2017-08" db="EMBL/GenBank/DDBJ databases">
        <authorList>
            <person name="Varghese N."/>
            <person name="Submissions S."/>
        </authorList>
    </citation>
    <scope>NUCLEOTIDE SEQUENCE [LARGE SCALE GENOMIC DNA]</scope>
    <source>
        <strain evidence="10">KCTC 23107</strain>
    </source>
</reference>
<dbReference type="InterPro" id="IPR003416">
    <property type="entry name" value="MgtC/SapB/SrpB/YhiD_fam"/>
</dbReference>
<dbReference type="Pfam" id="PF02308">
    <property type="entry name" value="MgtC"/>
    <property type="match status" value="1"/>
</dbReference>
<sequence>MLDEMLHSTQLPWQVILARLLLAVALGGILGFERELADRPAGFRTHMLISLASAAFTIITLEMLSMPAFEPDDVRFDPLRLVDAITAGVAFLAAGIILMRHGEVKGLTTGAGMWLAAAAGLAAGLGLWLIAVLASGLGALILAAVRRLETELSLKSPREGCESDSGS</sequence>
<feature type="domain" description="MgtC/SapB/SrpB/YhiD N-terminal" evidence="8">
    <location>
        <begin position="20"/>
        <end position="149"/>
    </location>
</feature>
<dbReference type="AlphaFoldDB" id="A0A286I9M1"/>
<dbReference type="PANTHER" id="PTHR33778">
    <property type="entry name" value="PROTEIN MGTC"/>
    <property type="match status" value="1"/>
</dbReference>
<organism evidence="9 10">
    <name type="scientific">Hoeflea halophila</name>
    <dbReference type="NCBI Taxonomy" id="714899"/>
    <lineage>
        <taxon>Bacteria</taxon>
        <taxon>Pseudomonadati</taxon>
        <taxon>Pseudomonadota</taxon>
        <taxon>Alphaproteobacteria</taxon>
        <taxon>Hyphomicrobiales</taxon>
        <taxon>Rhizobiaceae</taxon>
        <taxon>Hoeflea</taxon>
    </lineage>
</organism>
<keyword evidence="4 7" id="KW-0812">Transmembrane</keyword>
<evidence type="ECO:0000256" key="4">
    <source>
        <dbReference type="ARBA" id="ARBA00022692"/>
    </source>
</evidence>
<feature type="transmembrane region" description="Helical" evidence="7">
    <location>
        <begin position="81"/>
        <end position="99"/>
    </location>
</feature>
<dbReference type="EMBL" id="OCPC01000002">
    <property type="protein sequence ID" value="SOE16823.1"/>
    <property type="molecule type" value="Genomic_DNA"/>
</dbReference>